<dbReference type="GO" id="GO:0016740">
    <property type="term" value="F:transferase activity"/>
    <property type="evidence" value="ECO:0007669"/>
    <property type="project" value="UniProtKB-KW"/>
</dbReference>
<dbReference type="PANTHER" id="PTHR42678">
    <property type="entry name" value="AMIDASE"/>
    <property type="match status" value="1"/>
</dbReference>
<dbReference type="Pfam" id="PF01425">
    <property type="entry name" value="Amidase"/>
    <property type="match status" value="1"/>
</dbReference>
<evidence type="ECO:0000313" key="4">
    <source>
        <dbReference type="EMBL" id="SCL62896.1"/>
    </source>
</evidence>
<dbReference type="InterPro" id="IPR023631">
    <property type="entry name" value="Amidase_dom"/>
</dbReference>
<reference evidence="5" key="1">
    <citation type="submission" date="2016-06" db="EMBL/GenBank/DDBJ databases">
        <authorList>
            <person name="Varghese N."/>
            <person name="Submissions Spin"/>
        </authorList>
    </citation>
    <scope>NUCLEOTIDE SEQUENCE [LARGE SCALE GENOMIC DNA]</scope>
    <source>
        <strain evidence="5">DSM 45577</strain>
    </source>
</reference>
<organism evidence="4 5">
    <name type="scientific">Micromonospora yangpuensis</name>
    <dbReference type="NCBI Taxonomy" id="683228"/>
    <lineage>
        <taxon>Bacteria</taxon>
        <taxon>Bacillati</taxon>
        <taxon>Actinomycetota</taxon>
        <taxon>Actinomycetes</taxon>
        <taxon>Micromonosporales</taxon>
        <taxon>Micromonosporaceae</taxon>
        <taxon>Micromonospora</taxon>
    </lineage>
</organism>
<evidence type="ECO:0000313" key="5">
    <source>
        <dbReference type="Proteomes" id="UP000198937"/>
    </source>
</evidence>
<accession>A0A1C6V9D6</accession>
<keyword evidence="5" id="KW-1185">Reference proteome</keyword>
<dbReference type="Proteomes" id="UP000198937">
    <property type="component" value="Unassembled WGS sequence"/>
</dbReference>
<dbReference type="EMBL" id="FMIA01000002">
    <property type="protein sequence ID" value="SCL62896.1"/>
    <property type="molecule type" value="Genomic_DNA"/>
</dbReference>
<dbReference type="PANTHER" id="PTHR42678:SF34">
    <property type="entry name" value="OS04G0183300 PROTEIN"/>
    <property type="match status" value="1"/>
</dbReference>
<name>A0A1C6V9D6_9ACTN</name>
<evidence type="ECO:0000256" key="2">
    <source>
        <dbReference type="SAM" id="SignalP"/>
    </source>
</evidence>
<feature type="chain" id="PRO_5008748589" evidence="2">
    <location>
        <begin position="41"/>
        <end position="546"/>
    </location>
</feature>
<dbReference type="InterPro" id="IPR006311">
    <property type="entry name" value="TAT_signal"/>
</dbReference>
<dbReference type="InterPro" id="IPR036928">
    <property type="entry name" value="AS_sf"/>
</dbReference>
<keyword evidence="2" id="KW-0732">Signal</keyword>
<dbReference type="SUPFAM" id="SSF75304">
    <property type="entry name" value="Amidase signature (AS) enzymes"/>
    <property type="match status" value="1"/>
</dbReference>
<keyword evidence="4" id="KW-0808">Transferase</keyword>
<gene>
    <name evidence="4" type="ORF">GA0070617_5052</name>
</gene>
<protein>
    <submittedName>
        <fullName evidence="4">Aspartyl-tRNA(Asn)/glutamyl-tRNA(Gln) amidotransferase subunit A</fullName>
    </submittedName>
</protein>
<evidence type="ECO:0000256" key="1">
    <source>
        <dbReference type="SAM" id="MobiDB-lite"/>
    </source>
</evidence>
<sequence length="546" mass="57256">MSAEPIDRTIDRRAFLARTAAVAAASAVGATMTLPGIAQAAPVPPPNTKVKWNPALDVPNAFVKPRPEAVADPTELTIAEAAWLIRNGKLTPQQLVEAYLARIERYEGTYKAFNLVVAEAAVKAARQAANRPNRGALHGIPLAVKDNYWTAGVRTTASSFLFADFVPPYDATSVAKLTVNGAIVLGKTQMGPLATSRATTPDGVVTTVNAWTPNDISVNPGGSSTGSATAVAGRLATSSTGTQTGGSITGPSNAQNLTGLKPTMGRVSLAGIIPLSYTRDHPGPLARDAKDAAIMLTAMAGEDAADPRSQGLPPLPNLINAATPKRTGNTVVMRWKTRIGVLPGFTAGTSATALARQAYLDKLASIPDATVVQVPLPAEWDLLTGTPFNNVRLPERSEPFLPYLRKDLKGFGVSVTSWLQGTLLGGTEFITGQRAKLLLMERVLDELFASCDVVVQTGPVPFDILGLPEIAFPIGFDAAGVPIGTILGGLPYGEDRLLSVVAAYQAVTDWHWRRPPDPAPAPPATARAAAPAALRLTAEEVAELTQ</sequence>
<evidence type="ECO:0000259" key="3">
    <source>
        <dbReference type="Pfam" id="PF01425"/>
    </source>
</evidence>
<feature type="signal peptide" evidence="2">
    <location>
        <begin position="1"/>
        <end position="40"/>
    </location>
</feature>
<dbReference type="STRING" id="683228.GA0070617_5052"/>
<proteinExistence type="predicted"/>
<dbReference type="PROSITE" id="PS51318">
    <property type="entry name" value="TAT"/>
    <property type="match status" value="1"/>
</dbReference>
<dbReference type="Gene3D" id="3.90.1300.10">
    <property type="entry name" value="Amidase signature (AS) domain"/>
    <property type="match status" value="1"/>
</dbReference>
<dbReference type="RefSeq" id="WP_229688557.1">
    <property type="nucleotide sequence ID" value="NZ_BMMJ01000012.1"/>
</dbReference>
<feature type="region of interest" description="Disordered" evidence="1">
    <location>
        <begin position="238"/>
        <end position="259"/>
    </location>
</feature>
<dbReference type="AlphaFoldDB" id="A0A1C6V9D6"/>
<feature type="domain" description="Amidase" evidence="3">
    <location>
        <begin position="95"/>
        <end position="378"/>
    </location>
</feature>